<dbReference type="InterPro" id="IPR001296">
    <property type="entry name" value="Glyco_trans_1"/>
</dbReference>
<sequence length="403" mass="44734">MPNPQRIALVSAFPPGRQSLNEYGLHLARELAAFPDVEEIVVIAEKLAISEPELDLGPKIRVCRVWSFNRLSAGPAILRALYREEVDGVLWNLQMASFGNRELPAALALLTPALARLAGWRSGVIAHNLVSGIDLDNTQLKGRPIRQAIVRSAGAVVTRALLSADYMTVTLTSYAEMLHDRYPRVEVHHIPHGTFDTAARTLPKLSERPKRIVTMGKFGTYKRLETLLAAFDLMRAMPEFADYQLVIGGMDHPAAPGYLDRVARMREGDEGVVFHGYVAEEDVPDFFSQARLSVFDYNATTGSSGVLHQAVSYETVPIFPNIGDFVDVCEHEGLRGMNYTPGKPVELAWVMRKALGDLVAAQRLVEKNRVASQDIPLSQIARFHVAMLRMSRRQRPELSQISA</sequence>
<protein>
    <submittedName>
        <fullName evidence="3">Glycosyltransferase involved in cell wall biosynthesis</fullName>
    </submittedName>
</protein>
<gene>
    <name evidence="3" type="ORF">C8N42_11547</name>
</gene>
<evidence type="ECO:0000259" key="2">
    <source>
        <dbReference type="Pfam" id="PF00534"/>
    </source>
</evidence>
<dbReference type="GO" id="GO:0016757">
    <property type="term" value="F:glycosyltransferase activity"/>
    <property type="evidence" value="ECO:0007669"/>
    <property type="project" value="InterPro"/>
</dbReference>
<proteinExistence type="predicted"/>
<dbReference type="Proteomes" id="UP000244077">
    <property type="component" value="Unassembled WGS sequence"/>
</dbReference>
<dbReference type="GO" id="GO:0009103">
    <property type="term" value="P:lipopolysaccharide biosynthetic process"/>
    <property type="evidence" value="ECO:0007669"/>
    <property type="project" value="TreeGrafter"/>
</dbReference>
<evidence type="ECO:0000313" key="3">
    <source>
        <dbReference type="EMBL" id="PTQ68335.1"/>
    </source>
</evidence>
<evidence type="ECO:0000313" key="4">
    <source>
        <dbReference type="Proteomes" id="UP000244077"/>
    </source>
</evidence>
<dbReference type="PANTHER" id="PTHR46401:SF2">
    <property type="entry name" value="GLYCOSYLTRANSFERASE WBBK-RELATED"/>
    <property type="match status" value="1"/>
</dbReference>
<dbReference type="Gene3D" id="3.40.50.2000">
    <property type="entry name" value="Glycogen Phosphorylase B"/>
    <property type="match status" value="2"/>
</dbReference>
<name>A0A2T5H9S6_9RHOB</name>
<dbReference type="AlphaFoldDB" id="A0A2T5H9S6"/>
<feature type="domain" description="Glycosyl transferase family 1" evidence="2">
    <location>
        <begin position="205"/>
        <end position="368"/>
    </location>
</feature>
<comment type="caution">
    <text evidence="3">The sequence shown here is derived from an EMBL/GenBank/DDBJ whole genome shotgun (WGS) entry which is preliminary data.</text>
</comment>
<dbReference type="Pfam" id="PF00534">
    <property type="entry name" value="Glycos_transf_1"/>
    <property type="match status" value="1"/>
</dbReference>
<keyword evidence="4" id="KW-1185">Reference proteome</keyword>
<dbReference type="EMBL" id="QAOH01000015">
    <property type="protein sequence ID" value="PTQ68335.1"/>
    <property type="molecule type" value="Genomic_DNA"/>
</dbReference>
<evidence type="ECO:0000256" key="1">
    <source>
        <dbReference type="ARBA" id="ARBA00022679"/>
    </source>
</evidence>
<accession>A0A2T5H9S6</accession>
<reference evidence="3 4" key="1">
    <citation type="submission" date="2018-04" db="EMBL/GenBank/DDBJ databases">
        <title>Genomic Encyclopedia of Archaeal and Bacterial Type Strains, Phase II (KMG-II): from individual species to whole genera.</title>
        <authorList>
            <person name="Goeker M."/>
        </authorList>
    </citation>
    <scope>NUCLEOTIDE SEQUENCE [LARGE SCALE GENOMIC DNA]</scope>
    <source>
        <strain evidence="3 4">DSM 100434</strain>
    </source>
</reference>
<dbReference type="SUPFAM" id="SSF53756">
    <property type="entry name" value="UDP-Glycosyltransferase/glycogen phosphorylase"/>
    <property type="match status" value="1"/>
</dbReference>
<dbReference type="RefSeq" id="WP_170109335.1">
    <property type="nucleotide sequence ID" value="NZ_QAOH01000015.1"/>
</dbReference>
<keyword evidence="1 3" id="KW-0808">Transferase</keyword>
<organism evidence="3 4">
    <name type="scientific">Celeribacter persicus</name>
    <dbReference type="NCBI Taxonomy" id="1651082"/>
    <lineage>
        <taxon>Bacteria</taxon>
        <taxon>Pseudomonadati</taxon>
        <taxon>Pseudomonadota</taxon>
        <taxon>Alphaproteobacteria</taxon>
        <taxon>Rhodobacterales</taxon>
        <taxon>Roseobacteraceae</taxon>
        <taxon>Celeribacter</taxon>
    </lineage>
</organism>
<dbReference type="PANTHER" id="PTHR46401">
    <property type="entry name" value="GLYCOSYLTRANSFERASE WBBK-RELATED"/>
    <property type="match status" value="1"/>
</dbReference>